<reference evidence="1" key="2">
    <citation type="submission" date="2025-08" db="UniProtKB">
        <authorList>
            <consortium name="Ensembl"/>
        </authorList>
    </citation>
    <scope>IDENTIFICATION</scope>
</reference>
<evidence type="ECO:0000313" key="2">
    <source>
        <dbReference type="Proteomes" id="UP000314985"/>
    </source>
</evidence>
<dbReference type="Ensembl" id="ENSSSCT00070011359.1">
    <property type="protein sequence ID" value="ENSSSCP00070009365.1"/>
    <property type="gene ID" value="ENSSSCG00070005963.1"/>
</dbReference>
<dbReference type="Proteomes" id="UP000314985">
    <property type="component" value="Chromosome 5"/>
</dbReference>
<organism evidence="1 2">
    <name type="scientific">Sus scrofa</name>
    <name type="common">Pig</name>
    <dbReference type="NCBI Taxonomy" id="9823"/>
    <lineage>
        <taxon>Eukaryota</taxon>
        <taxon>Metazoa</taxon>
        <taxon>Chordata</taxon>
        <taxon>Craniata</taxon>
        <taxon>Vertebrata</taxon>
        <taxon>Euteleostomi</taxon>
        <taxon>Mammalia</taxon>
        <taxon>Eutheria</taxon>
        <taxon>Laurasiatheria</taxon>
        <taxon>Artiodactyla</taxon>
        <taxon>Suina</taxon>
        <taxon>Suidae</taxon>
        <taxon>Sus</taxon>
    </lineage>
</organism>
<dbReference type="AlphaFoldDB" id="A0A4X1T3Q0"/>
<evidence type="ECO:0000313" key="1">
    <source>
        <dbReference type="Ensembl" id="ENSSSCP00070009365.1"/>
    </source>
</evidence>
<accession>A0A4X1T3Q0</accession>
<protein>
    <submittedName>
        <fullName evidence="1">Uncharacterized protein</fullName>
    </submittedName>
</protein>
<proteinExistence type="predicted"/>
<name>A0A4X1T3Q0_PIG</name>
<reference evidence="1 2" key="1">
    <citation type="submission" date="2017-08" db="EMBL/GenBank/DDBJ databases">
        <title>USMARCv1.0.</title>
        <authorList>
            <person name="Hannum G.I."/>
            <person name="Koren S."/>
            <person name="Schroeder S.G."/>
            <person name="Chin S.C."/>
            <person name="Nonneman D.J."/>
            <person name="Becker S.A."/>
            <person name="Rosen B.D."/>
            <person name="Bickhart D.M."/>
            <person name="Putnam N.H."/>
            <person name="Green R.E."/>
            <person name="Tuggle C.K."/>
            <person name="Liu H."/>
            <person name="Rohrer G.A."/>
            <person name="Warr A."/>
            <person name="Hall R."/>
            <person name="Kim K."/>
            <person name="Hume D.A."/>
            <person name="Talbot R."/>
            <person name="Chow W."/>
            <person name="Howe K."/>
            <person name="Schwartz A.S."/>
            <person name="Watson M."/>
            <person name="Archibald A.L."/>
            <person name="Phillippy A.M."/>
            <person name="Smith T.P.L."/>
        </authorList>
    </citation>
    <scope>NUCLEOTIDE SEQUENCE [LARGE SCALE GENOMIC DNA]</scope>
</reference>
<sequence length="70" mass="8701">MYLQSIFCILNSHKYIFFLLRNISFHFLKYIFYLLKILVHVHYSFKKLFHHMVYGLQNYWIKLHTGKMGI</sequence>